<dbReference type="AlphaFoldDB" id="A0A8R1DGI3"/>
<name>A0A8R1DGI3_CAEJA</name>
<dbReference type="Pfam" id="PF16661">
    <property type="entry name" value="Lactamase_B_6"/>
    <property type="match status" value="1"/>
</dbReference>
<evidence type="ECO:0000313" key="5">
    <source>
        <dbReference type="EnsemblMetazoa" id="CJA01364.1"/>
    </source>
</evidence>
<dbReference type="GO" id="GO:0032039">
    <property type="term" value="C:integrator complex"/>
    <property type="evidence" value="ECO:0007669"/>
    <property type="project" value="InterPro"/>
</dbReference>
<keyword evidence="6" id="KW-1185">Reference proteome</keyword>
<dbReference type="SUPFAM" id="SSF56281">
    <property type="entry name" value="Metallo-hydrolase/oxidoreductase"/>
    <property type="match status" value="1"/>
</dbReference>
<evidence type="ECO:0000256" key="1">
    <source>
        <dbReference type="ARBA" id="ARBA00004123"/>
    </source>
</evidence>
<feature type="domain" description="Metallo-beta-lactamase" evidence="4">
    <location>
        <begin position="91"/>
        <end position="236"/>
    </location>
</feature>
<organism evidence="5 6">
    <name type="scientific">Caenorhabditis japonica</name>
    <dbReference type="NCBI Taxonomy" id="281687"/>
    <lineage>
        <taxon>Eukaryota</taxon>
        <taxon>Metazoa</taxon>
        <taxon>Ecdysozoa</taxon>
        <taxon>Nematoda</taxon>
        <taxon>Chromadorea</taxon>
        <taxon>Rhabditida</taxon>
        <taxon>Rhabditina</taxon>
        <taxon>Rhabditomorpha</taxon>
        <taxon>Rhabditoidea</taxon>
        <taxon>Rhabditidae</taxon>
        <taxon>Peloderinae</taxon>
        <taxon>Caenorhabditis</taxon>
    </lineage>
</organism>
<keyword evidence="2" id="KW-0539">Nucleus</keyword>
<dbReference type="GO" id="GO:0034472">
    <property type="term" value="P:snRNA 3'-end processing"/>
    <property type="evidence" value="ECO:0007669"/>
    <property type="project" value="TreeGrafter"/>
</dbReference>
<dbReference type="Proteomes" id="UP000005237">
    <property type="component" value="Unassembled WGS sequence"/>
</dbReference>
<evidence type="ECO:0000256" key="3">
    <source>
        <dbReference type="SAM" id="MobiDB-lite"/>
    </source>
</evidence>
<reference evidence="6" key="1">
    <citation type="submission" date="2010-08" db="EMBL/GenBank/DDBJ databases">
        <authorList>
            <consortium name="Caenorhabditis japonica Sequencing Consortium"/>
            <person name="Wilson R.K."/>
        </authorList>
    </citation>
    <scope>NUCLEOTIDE SEQUENCE [LARGE SCALE GENOMIC DNA]</scope>
    <source>
        <strain evidence="6">DF5081</strain>
    </source>
</reference>
<dbReference type="InterPro" id="IPR036866">
    <property type="entry name" value="RibonucZ/Hydroxyglut_hydro"/>
</dbReference>
<sequence length="449" mass="51114">MRQQTQETNYSVYAHKPCFLLQWPNARILLDTPIDLSPYFSFLPHVYQSQRLKNARHASKFKLPYLKEVGNRIYVEAPPEIFHVSPGMLKMETVDAILVSNYESFLGLPFYTENSNFRGKIYVTEIAYQYGKLLMEEMLEFMARIEFAPADKNWKKEEICGKFPNPPFQNPVEWRPFYTRTDMHQCLTKVVTLSFNQTIDLFRIKVTPVVSGYTYGSAYWTMKTENERFAYLAASNPISTDVKFLDVSPLRSCDYILVTSLSRLVDTNAATMGASLMHNITETLRGNGSVLLPISPVGPIFEIIEAVSDVISATNGISIDTPIYLISPIAKSAIAMASISAEWMSESRQNAVYRPEEPFAHGNLIKNGRLKIYDSLYGSFSKEYKTPCVWLEVKKDESPKSRAGVVQEQGSRKEPLGKREGSRCRPSSDTITDGTCGSYRWRLRRESYA</sequence>
<proteinExistence type="predicted"/>
<dbReference type="Gene3D" id="3.60.15.10">
    <property type="entry name" value="Ribonuclease Z/Hydroxyacylglutathione hydrolase-like"/>
    <property type="match status" value="1"/>
</dbReference>
<reference evidence="5" key="2">
    <citation type="submission" date="2022-06" db="UniProtKB">
        <authorList>
            <consortium name="EnsemblMetazoa"/>
        </authorList>
    </citation>
    <scope>IDENTIFICATION</scope>
    <source>
        <strain evidence="5">DF5081</strain>
    </source>
</reference>
<protein>
    <submittedName>
        <fullName evidence="5">Lactamase_B domain-containing protein</fullName>
    </submittedName>
</protein>
<feature type="compositionally biased region" description="Basic and acidic residues" evidence="3">
    <location>
        <begin position="410"/>
        <end position="423"/>
    </location>
</feature>
<evidence type="ECO:0000313" key="6">
    <source>
        <dbReference type="Proteomes" id="UP000005237"/>
    </source>
</evidence>
<feature type="region of interest" description="Disordered" evidence="3">
    <location>
        <begin position="401"/>
        <end position="432"/>
    </location>
</feature>
<dbReference type="InterPro" id="IPR027074">
    <property type="entry name" value="Integrator_9su"/>
</dbReference>
<evidence type="ECO:0000259" key="4">
    <source>
        <dbReference type="Pfam" id="PF16661"/>
    </source>
</evidence>
<dbReference type="PANTHER" id="PTHR46094:SF1">
    <property type="entry name" value="INTEGRATOR COMPLEX SUBUNIT 9"/>
    <property type="match status" value="1"/>
</dbReference>
<evidence type="ECO:0000256" key="2">
    <source>
        <dbReference type="ARBA" id="ARBA00023242"/>
    </source>
</evidence>
<accession>A0A8R1DGI3</accession>
<dbReference type="PANTHER" id="PTHR46094">
    <property type="entry name" value="INTEGRATOR COMPLEX SUBUNIT 9"/>
    <property type="match status" value="1"/>
</dbReference>
<comment type="subcellular location">
    <subcellularLocation>
        <location evidence="1">Nucleus</location>
    </subcellularLocation>
</comment>
<dbReference type="EnsemblMetazoa" id="CJA01364.1">
    <property type="protein sequence ID" value="CJA01364.1"/>
    <property type="gene ID" value="WBGene00120568"/>
</dbReference>
<dbReference type="InterPro" id="IPR001279">
    <property type="entry name" value="Metallo-B-lactamas"/>
</dbReference>